<keyword evidence="2" id="KW-1185">Reference proteome</keyword>
<dbReference type="EMBL" id="CP020715">
    <property type="protein sequence ID" value="ARJ03842.1"/>
    <property type="molecule type" value="Genomic_DNA"/>
</dbReference>
<proteinExistence type="predicted"/>
<name>A0A1X9LH41_9MICO</name>
<dbReference type="AlphaFoldDB" id="A0A1X9LH41"/>
<evidence type="ECO:0000313" key="2">
    <source>
        <dbReference type="Proteomes" id="UP000192775"/>
    </source>
</evidence>
<dbReference type="STRING" id="1619308.B5808_00285"/>
<organism evidence="1 2">
    <name type="scientific">Cnuibacter physcomitrellae</name>
    <dbReference type="NCBI Taxonomy" id="1619308"/>
    <lineage>
        <taxon>Bacteria</taxon>
        <taxon>Bacillati</taxon>
        <taxon>Actinomycetota</taxon>
        <taxon>Actinomycetes</taxon>
        <taxon>Micrococcales</taxon>
        <taxon>Microbacteriaceae</taxon>
        <taxon>Cnuibacter</taxon>
    </lineage>
</organism>
<evidence type="ECO:0000313" key="1">
    <source>
        <dbReference type="EMBL" id="ARJ03842.1"/>
    </source>
</evidence>
<dbReference type="Proteomes" id="UP000192775">
    <property type="component" value="Chromosome"/>
</dbReference>
<gene>
    <name evidence="1" type="ORF">B5808_00285</name>
</gene>
<protein>
    <submittedName>
        <fullName evidence="1">Uncharacterized protein</fullName>
    </submittedName>
</protein>
<dbReference type="RefSeq" id="WP_085017654.1">
    <property type="nucleotide sequence ID" value="NZ_BMHD01000001.1"/>
</dbReference>
<sequence length="194" mass="21312">MTPFWNKRAEPTTESVMVHLNARLQPEHRGQIFEDPLAELLETRSPQSVVTGAGTVVNPEGGQESCDIFVDLAGDIDSSIRTITEFLESAGAPVGSFVERGSRRIPFGSYRGLALRVDVTGLAPELFQEYDMNDFIGTLKAQLPEKAALQSWWNGPHGTTFYFYGPDIDALQESLSRAPSLSPLARDSRVEVIA</sequence>
<reference evidence="1 2" key="1">
    <citation type="submission" date="2017-04" db="EMBL/GenBank/DDBJ databases">
        <authorList>
            <person name="Afonso C.L."/>
            <person name="Miller P.J."/>
            <person name="Scott M.A."/>
            <person name="Spackman E."/>
            <person name="Goraichik I."/>
            <person name="Dimitrov K.M."/>
            <person name="Suarez D.L."/>
            <person name="Swayne D.E."/>
        </authorList>
    </citation>
    <scope>NUCLEOTIDE SEQUENCE [LARGE SCALE GENOMIC DNA]</scope>
    <source>
        <strain evidence="2">XA(T)</strain>
    </source>
</reference>
<accession>A0A1X9LH41</accession>
<dbReference type="KEGG" id="cphy:B5808_00285"/>